<dbReference type="PROSITE" id="PS51186">
    <property type="entry name" value="GNAT"/>
    <property type="match status" value="1"/>
</dbReference>
<protein>
    <submittedName>
        <fullName evidence="2">Phosphinothricin acetyltransferase</fullName>
        <ecNumber evidence="2">2.3.1.183</ecNumber>
    </submittedName>
</protein>
<organism evidence="2 3">
    <name type="scientific">Catenisphaera adipataccumulans</name>
    <dbReference type="NCBI Taxonomy" id="700500"/>
    <lineage>
        <taxon>Bacteria</taxon>
        <taxon>Bacillati</taxon>
        <taxon>Bacillota</taxon>
        <taxon>Erysipelotrichia</taxon>
        <taxon>Erysipelotrichales</taxon>
        <taxon>Erysipelotrichaceae</taxon>
        <taxon>Catenisphaera</taxon>
    </lineage>
</organism>
<dbReference type="EMBL" id="JACHHK010000003">
    <property type="protein sequence ID" value="MBB5183085.1"/>
    <property type="molecule type" value="Genomic_DNA"/>
</dbReference>
<dbReference type="InterPro" id="IPR000182">
    <property type="entry name" value="GNAT_dom"/>
</dbReference>
<dbReference type="RefSeq" id="WP_183328347.1">
    <property type="nucleotide sequence ID" value="NZ_JACHHK010000003.1"/>
</dbReference>
<dbReference type="AlphaFoldDB" id="A0A7W8FWY0"/>
<dbReference type="Gene3D" id="3.40.630.30">
    <property type="match status" value="1"/>
</dbReference>
<dbReference type="CDD" id="cd04301">
    <property type="entry name" value="NAT_SF"/>
    <property type="match status" value="1"/>
</dbReference>
<dbReference type="PANTHER" id="PTHR43072">
    <property type="entry name" value="N-ACETYLTRANSFERASE"/>
    <property type="match status" value="1"/>
</dbReference>
<evidence type="ECO:0000313" key="2">
    <source>
        <dbReference type="EMBL" id="MBB5183085.1"/>
    </source>
</evidence>
<dbReference type="GO" id="GO:0102971">
    <property type="term" value="F:phosphinothricin N-acetyltransferase activity"/>
    <property type="evidence" value="ECO:0007669"/>
    <property type="project" value="UniProtKB-EC"/>
</dbReference>
<dbReference type="EC" id="2.3.1.183" evidence="2"/>
<name>A0A7W8FWY0_9FIRM</name>
<dbReference type="PANTHER" id="PTHR43072:SF8">
    <property type="entry name" value="ACYLTRANSFERASE FABY-RELATED"/>
    <property type="match status" value="1"/>
</dbReference>
<proteinExistence type="predicted"/>
<dbReference type="Pfam" id="PF13420">
    <property type="entry name" value="Acetyltransf_4"/>
    <property type="match status" value="1"/>
</dbReference>
<gene>
    <name evidence="2" type="ORF">HNQ47_001105</name>
</gene>
<keyword evidence="2" id="KW-0012">Acyltransferase</keyword>
<keyword evidence="3" id="KW-1185">Reference proteome</keyword>
<reference evidence="2 3" key="1">
    <citation type="submission" date="2020-08" db="EMBL/GenBank/DDBJ databases">
        <title>Genomic Encyclopedia of Type Strains, Phase IV (KMG-IV): sequencing the most valuable type-strain genomes for metagenomic binning, comparative biology and taxonomic classification.</title>
        <authorList>
            <person name="Goeker M."/>
        </authorList>
    </citation>
    <scope>NUCLEOTIDE SEQUENCE [LARGE SCALE GENOMIC DNA]</scope>
    <source>
        <strain evidence="2 3">DSM 25799</strain>
    </source>
</reference>
<feature type="domain" description="N-acetyltransferase" evidence="1">
    <location>
        <begin position="1"/>
        <end position="169"/>
    </location>
</feature>
<keyword evidence="2" id="KW-0808">Transferase</keyword>
<comment type="caution">
    <text evidence="2">The sequence shown here is derived from an EMBL/GenBank/DDBJ whole genome shotgun (WGS) entry which is preliminary data.</text>
</comment>
<sequence length="187" mass="21672">MKIRTARAADAPRIAEIYRPYVEKTAISFEYEAPDADEMARRMAAVLKKYPYLIAEKEGRVIGYAYAGPFVGREAYDWSAEMSIYIDWNARHGGIGKALYNEMESLLKKMGVININACIGYVEEEDEYLNHNSVDFHAHLGYQWVGLFHKCGYKFGRWYDMVWMEKMLGPHPDVPQKLIPYPDLEKD</sequence>
<dbReference type="Proteomes" id="UP000539953">
    <property type="component" value="Unassembled WGS sequence"/>
</dbReference>
<accession>A0A7W8FWY0</accession>
<evidence type="ECO:0000259" key="1">
    <source>
        <dbReference type="PROSITE" id="PS51186"/>
    </source>
</evidence>
<evidence type="ECO:0000313" key="3">
    <source>
        <dbReference type="Proteomes" id="UP000539953"/>
    </source>
</evidence>
<dbReference type="InterPro" id="IPR016181">
    <property type="entry name" value="Acyl_CoA_acyltransferase"/>
</dbReference>
<dbReference type="SUPFAM" id="SSF55729">
    <property type="entry name" value="Acyl-CoA N-acyltransferases (Nat)"/>
    <property type="match status" value="1"/>
</dbReference>